<evidence type="ECO:0000313" key="2">
    <source>
        <dbReference type="EMBL" id="AWH85788.1"/>
    </source>
</evidence>
<dbReference type="InterPro" id="IPR022642">
    <property type="entry name" value="CheR_C"/>
</dbReference>
<accession>A0A2S1QZG0</accession>
<dbReference type="InterPro" id="IPR022641">
    <property type="entry name" value="CheR_N"/>
</dbReference>
<dbReference type="InterPro" id="IPR029063">
    <property type="entry name" value="SAM-dependent_MTases_sf"/>
</dbReference>
<dbReference type="Pfam" id="PF01739">
    <property type="entry name" value="CheR"/>
    <property type="match status" value="1"/>
</dbReference>
<evidence type="ECO:0000259" key="1">
    <source>
        <dbReference type="PROSITE" id="PS50123"/>
    </source>
</evidence>
<dbReference type="Gene3D" id="3.40.50.150">
    <property type="entry name" value="Vaccinia Virus protein VP39"/>
    <property type="match status" value="1"/>
</dbReference>
<dbReference type="EMBL" id="CP029186">
    <property type="protein sequence ID" value="AWH85788.1"/>
    <property type="molecule type" value="Genomic_DNA"/>
</dbReference>
<dbReference type="GO" id="GO:0008757">
    <property type="term" value="F:S-adenosylmethionine-dependent methyltransferase activity"/>
    <property type="evidence" value="ECO:0007669"/>
    <property type="project" value="InterPro"/>
</dbReference>
<dbReference type="SMART" id="SM00138">
    <property type="entry name" value="MeTrc"/>
    <property type="match status" value="1"/>
</dbReference>
<dbReference type="InterPro" id="IPR050903">
    <property type="entry name" value="Bact_Chemotaxis_MeTrfase"/>
</dbReference>
<dbReference type="SUPFAM" id="SSF47757">
    <property type="entry name" value="Chemotaxis receptor methyltransferase CheR, N-terminal domain"/>
    <property type="match status" value="1"/>
</dbReference>
<organism evidence="2 3">
    <name type="scientific">Flavobacterium album</name>
    <dbReference type="NCBI Taxonomy" id="2175091"/>
    <lineage>
        <taxon>Bacteria</taxon>
        <taxon>Pseudomonadati</taxon>
        <taxon>Bacteroidota</taxon>
        <taxon>Flavobacteriia</taxon>
        <taxon>Flavobacteriales</taxon>
        <taxon>Flavobacteriaceae</taxon>
        <taxon>Flavobacterium</taxon>
    </lineage>
</organism>
<dbReference type="InterPro" id="IPR000780">
    <property type="entry name" value="CheR_MeTrfase"/>
</dbReference>
<dbReference type="PANTHER" id="PTHR24422:SF8">
    <property type="entry name" value="CHEMOTAXIS PROTEIN"/>
    <property type="match status" value="1"/>
</dbReference>
<sequence length="269" mass="31418">MVNDRELEVLINEIYEYYGYDFSGYSLASFKRRIDRLYNLDKFGNFAEFLSKVRTDTAYFKRMVEEITVNVTEMFRDPLFYKVLRTELIPVLATKPFIRIWHAGCSTGEEVYSMAIMLKEAGVLHKSLLYATDLNPTVLDTAKIGVFNLRMMKQYSENYIASGGKKDFSDYYTAQYGLAKFGGDLTEKMVFSQHNLVSDRSFNEFDLIMCRNVMIYFDKDLQDRALALFDESLSKLGYLALGTKETIKFSDLKKNYEQVDKEKIWKKIK</sequence>
<dbReference type="PRINTS" id="PR00996">
    <property type="entry name" value="CHERMTFRASE"/>
</dbReference>
<protein>
    <submittedName>
        <fullName evidence="2">Chemotaxis protein CheR</fullName>
    </submittedName>
</protein>
<feature type="domain" description="CheR-type methyltransferase" evidence="1">
    <location>
        <begin position="1"/>
        <end position="247"/>
    </location>
</feature>
<dbReference type="PANTHER" id="PTHR24422">
    <property type="entry name" value="CHEMOTAXIS PROTEIN METHYLTRANSFERASE"/>
    <property type="match status" value="1"/>
</dbReference>
<dbReference type="AlphaFoldDB" id="A0A2S1QZG0"/>
<dbReference type="OrthoDB" id="9816309at2"/>
<dbReference type="PROSITE" id="PS50123">
    <property type="entry name" value="CHER"/>
    <property type="match status" value="1"/>
</dbReference>
<dbReference type="Pfam" id="PF03705">
    <property type="entry name" value="CheR_N"/>
    <property type="match status" value="1"/>
</dbReference>
<dbReference type="SUPFAM" id="SSF53335">
    <property type="entry name" value="S-adenosyl-L-methionine-dependent methyltransferases"/>
    <property type="match status" value="1"/>
</dbReference>
<dbReference type="RefSeq" id="WP_108778490.1">
    <property type="nucleotide sequence ID" value="NZ_CP029186.1"/>
</dbReference>
<evidence type="ECO:0000313" key="3">
    <source>
        <dbReference type="Proteomes" id="UP000244929"/>
    </source>
</evidence>
<dbReference type="KEGG" id="falb:HYN59_12000"/>
<keyword evidence="3" id="KW-1185">Reference proteome</keyword>
<dbReference type="Proteomes" id="UP000244929">
    <property type="component" value="Chromosome"/>
</dbReference>
<gene>
    <name evidence="2" type="ORF">HYN59_12000</name>
</gene>
<reference evidence="2 3" key="1">
    <citation type="submission" date="2018-04" db="EMBL/GenBank/DDBJ databases">
        <title>Genome sequencing of Flavobacterium sp. HYN0059.</title>
        <authorList>
            <person name="Yi H."/>
            <person name="Baek C."/>
        </authorList>
    </citation>
    <scope>NUCLEOTIDE SEQUENCE [LARGE SCALE GENOMIC DNA]</scope>
    <source>
        <strain evidence="2 3">HYN0059</strain>
    </source>
</reference>
<name>A0A2S1QZG0_9FLAO</name>
<proteinExistence type="predicted"/>